<dbReference type="Proteomes" id="UP000827872">
    <property type="component" value="Linkage Group LG05"/>
</dbReference>
<evidence type="ECO:0000313" key="1">
    <source>
        <dbReference type="EMBL" id="KAH8000559.1"/>
    </source>
</evidence>
<organism evidence="1 2">
    <name type="scientific">Sphaerodactylus townsendi</name>
    <dbReference type="NCBI Taxonomy" id="933632"/>
    <lineage>
        <taxon>Eukaryota</taxon>
        <taxon>Metazoa</taxon>
        <taxon>Chordata</taxon>
        <taxon>Craniata</taxon>
        <taxon>Vertebrata</taxon>
        <taxon>Euteleostomi</taxon>
        <taxon>Lepidosauria</taxon>
        <taxon>Squamata</taxon>
        <taxon>Bifurcata</taxon>
        <taxon>Gekkota</taxon>
        <taxon>Sphaerodactylidae</taxon>
        <taxon>Sphaerodactylus</taxon>
    </lineage>
</organism>
<proteinExistence type="predicted"/>
<dbReference type="EMBL" id="CM037618">
    <property type="protein sequence ID" value="KAH8000559.1"/>
    <property type="molecule type" value="Genomic_DNA"/>
</dbReference>
<protein>
    <submittedName>
        <fullName evidence="1">Uncharacterized protein</fullName>
    </submittedName>
</protein>
<evidence type="ECO:0000313" key="2">
    <source>
        <dbReference type="Proteomes" id="UP000827872"/>
    </source>
</evidence>
<comment type="caution">
    <text evidence="1">The sequence shown here is derived from an EMBL/GenBank/DDBJ whole genome shotgun (WGS) entry which is preliminary data.</text>
</comment>
<name>A0ACB8F6Q0_9SAUR</name>
<gene>
    <name evidence="1" type="ORF">K3G42_026320</name>
</gene>
<accession>A0ACB8F6Q0</accession>
<reference evidence="1" key="1">
    <citation type="submission" date="2021-08" db="EMBL/GenBank/DDBJ databases">
        <title>The first chromosome-level gecko genome reveals the dynamic sex chromosomes of Neotropical dwarf geckos (Sphaerodactylidae: Sphaerodactylus).</title>
        <authorList>
            <person name="Pinto B.J."/>
            <person name="Keating S.E."/>
            <person name="Gamble T."/>
        </authorList>
    </citation>
    <scope>NUCLEOTIDE SEQUENCE</scope>
    <source>
        <strain evidence="1">TG3544</strain>
    </source>
</reference>
<keyword evidence="2" id="KW-1185">Reference proteome</keyword>
<sequence>MSDQSLDGRFSRRIMYFISMEERQGKNISKIEPKDVNFQDLGVGYCTSYSNSLLPVKYISIQVQNILYASIPGFSGFLIYGTKLCMFQPCVHSRDGNDVYQ</sequence>